<dbReference type="InterPro" id="IPR037069">
    <property type="entry name" value="AcylCoA_DH/ox_N_sf"/>
</dbReference>
<keyword evidence="5" id="KW-0560">Oxidoreductase</keyword>
<evidence type="ECO:0000256" key="4">
    <source>
        <dbReference type="ARBA" id="ARBA00022827"/>
    </source>
</evidence>
<dbReference type="InterPro" id="IPR013786">
    <property type="entry name" value="AcylCoA_DH/ox_N"/>
</dbReference>
<evidence type="ECO:0000256" key="5">
    <source>
        <dbReference type="RuleBase" id="RU362125"/>
    </source>
</evidence>
<dbReference type="Proteomes" id="UP000236729">
    <property type="component" value="Unassembled WGS sequence"/>
</dbReference>
<feature type="domain" description="Acyl-CoA oxidase/dehydrogenase middle" evidence="7">
    <location>
        <begin position="127"/>
        <end position="220"/>
    </location>
</feature>
<reference evidence="11 12" key="2">
    <citation type="submission" date="2016-10" db="EMBL/GenBank/DDBJ databases">
        <authorList>
            <person name="Varghese N."/>
            <person name="Submissions S."/>
        </authorList>
    </citation>
    <scope>NUCLEOTIDE SEQUENCE [LARGE SCALE GENOMIC DNA]</scope>
    <source>
        <strain evidence="12">ATCC 20501</strain>
        <strain evidence="10 11">CGMCC 4.3529</strain>
    </source>
</reference>
<dbReference type="EMBL" id="FNVB01000007">
    <property type="protein sequence ID" value="SEG88586.1"/>
    <property type="molecule type" value="Genomic_DNA"/>
</dbReference>
<dbReference type="Gene3D" id="1.10.540.10">
    <property type="entry name" value="Acyl-CoA dehydrogenase/oxidase, N-terminal domain"/>
    <property type="match status" value="1"/>
</dbReference>
<comment type="cofactor">
    <cofactor evidence="1 5">
        <name>FAD</name>
        <dbReference type="ChEBI" id="CHEBI:57692"/>
    </cofactor>
</comment>
<evidence type="ECO:0000256" key="2">
    <source>
        <dbReference type="ARBA" id="ARBA00009347"/>
    </source>
</evidence>
<dbReference type="Proteomes" id="UP000199690">
    <property type="component" value="Unassembled WGS sequence"/>
</dbReference>
<dbReference type="AlphaFoldDB" id="A0A1H6DV49"/>
<evidence type="ECO:0000259" key="8">
    <source>
        <dbReference type="Pfam" id="PF02771"/>
    </source>
</evidence>
<organism evidence="9 12">
    <name type="scientific">Saccharopolyspora kobensis</name>
    <dbReference type="NCBI Taxonomy" id="146035"/>
    <lineage>
        <taxon>Bacteria</taxon>
        <taxon>Bacillati</taxon>
        <taxon>Actinomycetota</taxon>
        <taxon>Actinomycetes</taxon>
        <taxon>Pseudonocardiales</taxon>
        <taxon>Pseudonocardiaceae</taxon>
        <taxon>Saccharopolyspora</taxon>
    </lineage>
</organism>
<gene>
    <name evidence="9" type="ORF">SAMN02982929_04984</name>
    <name evidence="10" type="ORF">SAMN05216506_10844</name>
</gene>
<dbReference type="Gene3D" id="1.20.140.10">
    <property type="entry name" value="Butyryl-CoA Dehydrogenase, subunit A, domain 3"/>
    <property type="match status" value="1"/>
</dbReference>
<evidence type="ECO:0000313" key="12">
    <source>
        <dbReference type="Proteomes" id="UP000236729"/>
    </source>
</evidence>
<evidence type="ECO:0000313" key="11">
    <source>
        <dbReference type="Proteomes" id="UP000199690"/>
    </source>
</evidence>
<evidence type="ECO:0000259" key="7">
    <source>
        <dbReference type="Pfam" id="PF02770"/>
    </source>
</evidence>
<dbReference type="InterPro" id="IPR046373">
    <property type="entry name" value="Acyl-CoA_Oxase/DH_mid-dom_sf"/>
</dbReference>
<dbReference type="PANTHER" id="PTHR43884:SF9">
    <property type="entry name" value="COMPLEX I ASSEMBLY FACTOR ACAD9, MITOCHONDRIAL"/>
    <property type="match status" value="1"/>
</dbReference>
<dbReference type="Pfam" id="PF00441">
    <property type="entry name" value="Acyl-CoA_dh_1"/>
    <property type="match status" value="1"/>
</dbReference>
<feature type="domain" description="Acyl-CoA dehydrogenase/oxidase N-terminal" evidence="8">
    <location>
        <begin position="19"/>
        <end position="120"/>
    </location>
</feature>
<protein>
    <submittedName>
        <fullName evidence="9">Acyl-CoA dehydrogenase</fullName>
    </submittedName>
</protein>
<dbReference type="RefSeq" id="WP_093354697.1">
    <property type="nucleotide sequence ID" value="NZ_FNVB01000007.1"/>
</dbReference>
<dbReference type="EMBL" id="FOME01000008">
    <property type="protein sequence ID" value="SFD99957.1"/>
    <property type="molecule type" value="Genomic_DNA"/>
</dbReference>
<dbReference type="SUPFAM" id="SSF47203">
    <property type="entry name" value="Acyl-CoA dehydrogenase C-terminal domain-like"/>
    <property type="match status" value="1"/>
</dbReference>
<accession>A0A1H6DV49</accession>
<dbReference type="Pfam" id="PF02770">
    <property type="entry name" value="Acyl-CoA_dh_M"/>
    <property type="match status" value="1"/>
</dbReference>
<dbReference type="PANTHER" id="PTHR43884">
    <property type="entry name" value="ACYL-COA DEHYDROGENASE"/>
    <property type="match status" value="1"/>
</dbReference>
<dbReference type="SMR" id="A0A1H6DV49"/>
<sequence>MEPTDHSDTTPDRVSHLLEFLRRYSRQRLDSRRMDERRAFPTSLIPDLAAHGLFGLQIAEEHGGLGLSHSDFLRVITQLGAIDANLFVLLGVHNTLGVPPVAHYAAEHVKSAVLPDVAQGRALITSAISEPGAGSNVRAVQARAERWPDGSYVINGSKQWISLGADATYVNVFARLSDEYGRDLGITGFLVDTSTPGFVGGPEVLTLGLKAVPQNSLEFQSLRVPGDALLGGEGAGLLAAKEAFMRGRVTLAAGGLGAMMRSLELAERFARRRQVATGNLAENGRIHQLFAESVAATQAVEALVRYIGARMDSGEHVPEELFFAAKITGCELMWQVVDRSVQLLGARGYVDTNVLGQFFRDYRLLRIFEGSTEAITVYLGSRMLAAPQRVLSLLDEFDVAPHLQELAAGVAKLASAKTANVQSQHVLANVVGELTCWTIMAGLTAQSQHRSEMAQYTAAWCEQQLSERLRTAEQGTPFVELPTVDAIARHIGGYDDTIGDVEQRRPGDQNDLDLLLRRH</sequence>
<dbReference type="Pfam" id="PF02771">
    <property type="entry name" value="Acyl-CoA_dh_N"/>
    <property type="match status" value="1"/>
</dbReference>
<evidence type="ECO:0000259" key="6">
    <source>
        <dbReference type="Pfam" id="PF00441"/>
    </source>
</evidence>
<evidence type="ECO:0000256" key="3">
    <source>
        <dbReference type="ARBA" id="ARBA00022630"/>
    </source>
</evidence>
<evidence type="ECO:0000256" key="1">
    <source>
        <dbReference type="ARBA" id="ARBA00001974"/>
    </source>
</evidence>
<keyword evidence="4 5" id="KW-0274">FAD</keyword>
<accession>A0A1I1WXV2</accession>
<name>A0A1H6DV49_9PSEU</name>
<feature type="domain" description="Acyl-CoA dehydrogenase/oxidase C-terminal" evidence="6">
    <location>
        <begin position="234"/>
        <end position="375"/>
    </location>
</feature>
<dbReference type="InterPro" id="IPR036250">
    <property type="entry name" value="AcylCo_DH-like_C"/>
</dbReference>
<dbReference type="Gene3D" id="2.40.110.10">
    <property type="entry name" value="Butyryl-CoA Dehydrogenase, subunit A, domain 2"/>
    <property type="match status" value="1"/>
</dbReference>
<dbReference type="InterPro" id="IPR009075">
    <property type="entry name" value="AcylCo_DH/oxidase_C"/>
</dbReference>
<dbReference type="GO" id="GO:0003995">
    <property type="term" value="F:acyl-CoA dehydrogenase activity"/>
    <property type="evidence" value="ECO:0007669"/>
    <property type="project" value="TreeGrafter"/>
</dbReference>
<proteinExistence type="inferred from homology"/>
<dbReference type="CDD" id="cd00567">
    <property type="entry name" value="ACAD"/>
    <property type="match status" value="1"/>
</dbReference>
<dbReference type="GO" id="GO:0050660">
    <property type="term" value="F:flavin adenine dinucleotide binding"/>
    <property type="evidence" value="ECO:0007669"/>
    <property type="project" value="InterPro"/>
</dbReference>
<evidence type="ECO:0000313" key="10">
    <source>
        <dbReference type="EMBL" id="SFD99957.1"/>
    </source>
</evidence>
<dbReference type="InterPro" id="IPR009100">
    <property type="entry name" value="AcylCoA_DH/oxidase_NM_dom_sf"/>
</dbReference>
<evidence type="ECO:0000313" key="9">
    <source>
        <dbReference type="EMBL" id="SEG88586.1"/>
    </source>
</evidence>
<keyword evidence="3 5" id="KW-0285">Flavoprotein</keyword>
<reference evidence="9" key="1">
    <citation type="submission" date="2016-10" db="EMBL/GenBank/DDBJ databases">
        <authorList>
            <person name="de Groot N.N."/>
        </authorList>
    </citation>
    <scope>NUCLEOTIDE SEQUENCE [LARGE SCALE GENOMIC DNA]</scope>
    <source>
        <strain evidence="9">ATCC 20501</strain>
    </source>
</reference>
<comment type="similarity">
    <text evidence="2 5">Belongs to the acyl-CoA dehydrogenase family.</text>
</comment>
<dbReference type="SUPFAM" id="SSF56645">
    <property type="entry name" value="Acyl-CoA dehydrogenase NM domain-like"/>
    <property type="match status" value="1"/>
</dbReference>
<keyword evidence="11" id="KW-1185">Reference proteome</keyword>
<dbReference type="InterPro" id="IPR006091">
    <property type="entry name" value="Acyl-CoA_Oxase/DH_mid-dom"/>
</dbReference>